<dbReference type="EMBL" id="NMVI01000015">
    <property type="protein sequence ID" value="OYN88005.1"/>
    <property type="molecule type" value="Genomic_DNA"/>
</dbReference>
<dbReference type="InterPro" id="IPR025187">
    <property type="entry name" value="DUF4112"/>
</dbReference>
<name>A0A255EEK4_9ACTN</name>
<feature type="transmembrane region" description="Helical" evidence="1">
    <location>
        <begin position="110"/>
        <end position="136"/>
    </location>
</feature>
<evidence type="ECO:0008006" key="4">
    <source>
        <dbReference type="Google" id="ProtNLM"/>
    </source>
</evidence>
<organism evidence="2 3">
    <name type="scientific">Parenemella sanctibonifatiensis</name>
    <dbReference type="NCBI Taxonomy" id="2016505"/>
    <lineage>
        <taxon>Bacteria</taxon>
        <taxon>Bacillati</taxon>
        <taxon>Actinomycetota</taxon>
        <taxon>Actinomycetes</taxon>
        <taxon>Propionibacteriales</taxon>
        <taxon>Propionibacteriaceae</taxon>
        <taxon>Parenemella</taxon>
    </lineage>
</organism>
<keyword evidence="1" id="KW-0812">Transmembrane</keyword>
<evidence type="ECO:0000313" key="2">
    <source>
        <dbReference type="EMBL" id="OYN88005.1"/>
    </source>
</evidence>
<accession>A0A255EEK4</accession>
<keyword evidence="1" id="KW-0472">Membrane</keyword>
<dbReference type="Proteomes" id="UP000216533">
    <property type="component" value="Unassembled WGS sequence"/>
</dbReference>
<dbReference type="PANTHER" id="PTHR35519">
    <property type="entry name" value="MEMBRANE PROTEINS"/>
    <property type="match status" value="1"/>
</dbReference>
<keyword evidence="1" id="KW-1133">Transmembrane helix</keyword>
<protein>
    <recommendedName>
        <fullName evidence="4">DUF4112 domain-containing protein</fullName>
    </recommendedName>
</protein>
<reference evidence="2 3" key="1">
    <citation type="submission" date="2017-07" db="EMBL/GenBank/DDBJ databases">
        <title>Draft whole genome sequences of clinical Proprionibacteriaceae strains.</title>
        <authorList>
            <person name="Bernier A.-M."/>
            <person name="Bernard K."/>
            <person name="Domingo M.-C."/>
        </authorList>
    </citation>
    <scope>NUCLEOTIDE SEQUENCE [LARGE SCALE GENOMIC DNA]</scope>
    <source>
        <strain evidence="2 3">NML 160184</strain>
    </source>
</reference>
<evidence type="ECO:0000313" key="3">
    <source>
        <dbReference type="Proteomes" id="UP000216533"/>
    </source>
</evidence>
<comment type="caution">
    <text evidence="2">The sequence shown here is derived from an EMBL/GenBank/DDBJ whole genome shotgun (WGS) entry which is preliminary data.</text>
</comment>
<proteinExistence type="predicted"/>
<gene>
    <name evidence="2" type="ORF">CGZ92_06845</name>
</gene>
<dbReference type="AlphaFoldDB" id="A0A255EEK4"/>
<dbReference type="PANTHER" id="PTHR35519:SF2">
    <property type="entry name" value="PH DOMAIN PROTEIN"/>
    <property type="match status" value="1"/>
</dbReference>
<evidence type="ECO:0000256" key="1">
    <source>
        <dbReference type="SAM" id="Phobius"/>
    </source>
</evidence>
<dbReference type="Pfam" id="PF13430">
    <property type="entry name" value="DUF4112"/>
    <property type="match status" value="1"/>
</dbReference>
<sequence length="140" mass="14523">MDDLVTVPGTKFGLGLDALVGLVPGIGDATTTGLASVILVDAVRLRVPIPTLLRMAGNLIIDTGLGLVPAVGDVADAAHRANRKNYRLLEDALSKGHTSNESTTAYLIKAIGVVLITLAIMIAVAVAVIWGLLVLLGRMF</sequence>